<dbReference type="EMBL" id="JBICBT010000948">
    <property type="protein sequence ID" value="KAL3091199.1"/>
    <property type="molecule type" value="Genomic_DNA"/>
</dbReference>
<evidence type="ECO:0008006" key="4">
    <source>
        <dbReference type="Google" id="ProtNLM"/>
    </source>
</evidence>
<feature type="region of interest" description="Disordered" evidence="1">
    <location>
        <begin position="155"/>
        <end position="174"/>
    </location>
</feature>
<proteinExistence type="predicted"/>
<name>A0ABD2JKP2_9BILA</name>
<accession>A0ABD2JKP2</accession>
<dbReference type="SUPFAM" id="SSF52540">
    <property type="entry name" value="P-loop containing nucleoside triphosphate hydrolases"/>
    <property type="match status" value="1"/>
</dbReference>
<keyword evidence="3" id="KW-1185">Reference proteome</keyword>
<dbReference type="Proteomes" id="UP001620626">
    <property type="component" value="Unassembled WGS sequence"/>
</dbReference>
<evidence type="ECO:0000313" key="3">
    <source>
        <dbReference type="Proteomes" id="UP001620626"/>
    </source>
</evidence>
<dbReference type="AlphaFoldDB" id="A0ABD2JKP2"/>
<protein>
    <recommendedName>
        <fullName evidence="4">AAA+ ATPase domain-containing protein</fullName>
    </recommendedName>
</protein>
<sequence length="183" mass="20363">MDSFPNIDHVDLQFRHPFTMIVSGSTGSGKSEWVMRLLHNLEKMISTPIERVIYGYGELNTNILNLQRTGKIGNVPVTVHSGVPSAEQVRDCAKKEKLLLILDDLVVGMSQQYLDALFTRGSHNWGVSVILVDPTPVQQRVARLSYKLTLFGVNEKSSGRPSDSHNSHPPLPVKDRILYGSLS</sequence>
<organism evidence="2 3">
    <name type="scientific">Heterodera trifolii</name>
    <dbReference type="NCBI Taxonomy" id="157864"/>
    <lineage>
        <taxon>Eukaryota</taxon>
        <taxon>Metazoa</taxon>
        <taxon>Ecdysozoa</taxon>
        <taxon>Nematoda</taxon>
        <taxon>Chromadorea</taxon>
        <taxon>Rhabditida</taxon>
        <taxon>Tylenchina</taxon>
        <taxon>Tylenchomorpha</taxon>
        <taxon>Tylenchoidea</taxon>
        <taxon>Heteroderidae</taxon>
        <taxon>Heteroderinae</taxon>
        <taxon>Heterodera</taxon>
    </lineage>
</organism>
<evidence type="ECO:0000256" key="1">
    <source>
        <dbReference type="SAM" id="MobiDB-lite"/>
    </source>
</evidence>
<comment type="caution">
    <text evidence="2">The sequence shown here is derived from an EMBL/GenBank/DDBJ whole genome shotgun (WGS) entry which is preliminary data.</text>
</comment>
<gene>
    <name evidence="2" type="ORF">niasHT_028441</name>
</gene>
<evidence type="ECO:0000313" key="2">
    <source>
        <dbReference type="EMBL" id="KAL3091199.1"/>
    </source>
</evidence>
<reference evidence="2 3" key="1">
    <citation type="submission" date="2024-10" db="EMBL/GenBank/DDBJ databases">
        <authorList>
            <person name="Kim D."/>
        </authorList>
    </citation>
    <scope>NUCLEOTIDE SEQUENCE [LARGE SCALE GENOMIC DNA]</scope>
    <source>
        <strain evidence="2">BH-2024</strain>
    </source>
</reference>
<dbReference type="InterPro" id="IPR027417">
    <property type="entry name" value="P-loop_NTPase"/>
</dbReference>